<feature type="transmembrane region" description="Helical" evidence="1">
    <location>
        <begin position="157"/>
        <end position="178"/>
    </location>
</feature>
<dbReference type="EMBL" id="JANIBL010000025">
    <property type="protein sequence ID" value="MCQ8117724.1"/>
    <property type="molecule type" value="Genomic_DNA"/>
</dbReference>
<keyword evidence="1" id="KW-0812">Transmembrane</keyword>
<sequence>MLGLPESSLGAVIAATIAGVVSLLSLIVSKEQKVSDFRQAWIDALRLELSTVITHAMSLQGLSTTEIKDSSDAWIKSHGDFIEINKAITTIRLRLNPEEPECKAILLQLSELEVTFRTFPIPNQKICDIEADIIKHSITLLKNEWVRVKKGERVYKIARLIATFIVVIGSALVFVGYARNPF</sequence>
<dbReference type="RefSeq" id="WP_256606824.1">
    <property type="nucleotide sequence ID" value="NZ_JANIBL010000025.1"/>
</dbReference>
<organism evidence="2 3">
    <name type="scientific">Methylomonas rosea</name>
    <dbReference type="NCBI Taxonomy" id="2952227"/>
    <lineage>
        <taxon>Bacteria</taxon>
        <taxon>Pseudomonadati</taxon>
        <taxon>Pseudomonadota</taxon>
        <taxon>Gammaproteobacteria</taxon>
        <taxon>Methylococcales</taxon>
        <taxon>Methylococcaceae</taxon>
        <taxon>Methylomonas</taxon>
    </lineage>
</organism>
<proteinExistence type="predicted"/>
<name>A0ABT1TSG9_9GAMM</name>
<evidence type="ECO:0000313" key="3">
    <source>
        <dbReference type="Proteomes" id="UP001524570"/>
    </source>
</evidence>
<comment type="caution">
    <text evidence="2">The sequence shown here is derived from an EMBL/GenBank/DDBJ whole genome shotgun (WGS) entry which is preliminary data.</text>
</comment>
<gene>
    <name evidence="2" type="ORF">NP589_09820</name>
</gene>
<accession>A0ABT1TSG9</accession>
<keyword evidence="1" id="KW-0472">Membrane</keyword>
<evidence type="ECO:0000256" key="1">
    <source>
        <dbReference type="SAM" id="Phobius"/>
    </source>
</evidence>
<evidence type="ECO:0000313" key="2">
    <source>
        <dbReference type="EMBL" id="MCQ8117724.1"/>
    </source>
</evidence>
<keyword evidence="1" id="KW-1133">Transmembrane helix</keyword>
<protein>
    <recommendedName>
        <fullName evidence="4">Fungal N-terminal domain-containing protein</fullName>
    </recommendedName>
</protein>
<dbReference type="Proteomes" id="UP001524570">
    <property type="component" value="Unassembled WGS sequence"/>
</dbReference>
<keyword evidence="3" id="KW-1185">Reference proteome</keyword>
<feature type="transmembrane region" description="Helical" evidence="1">
    <location>
        <begin position="12"/>
        <end position="29"/>
    </location>
</feature>
<evidence type="ECO:0008006" key="4">
    <source>
        <dbReference type="Google" id="ProtNLM"/>
    </source>
</evidence>
<reference evidence="2 3" key="1">
    <citation type="submission" date="2022-07" db="EMBL/GenBank/DDBJ databases">
        <title>Methylomonas rivi sp. nov., Methylomonas rosea sp. nov., Methylomonas aureus sp. nov. and Methylomonas subterranea sp. nov., four novel methanotrophs isolated from a freshwater creek and the deep terrestrial subsurface.</title>
        <authorList>
            <person name="Abin C."/>
            <person name="Sankaranarayanan K."/>
            <person name="Garner C."/>
            <person name="Sindelar R."/>
            <person name="Kotary K."/>
            <person name="Garner R."/>
            <person name="Barclay S."/>
            <person name="Lawson P."/>
            <person name="Krumholz L."/>
        </authorList>
    </citation>
    <scope>NUCLEOTIDE SEQUENCE [LARGE SCALE GENOMIC DNA]</scope>
    <source>
        <strain evidence="2 3">WSC-7</strain>
    </source>
</reference>